<gene>
    <name evidence="7" type="ORF">SAMN04487891_102155</name>
    <name evidence="8" type="ORF">SAMN05216293_0832</name>
</gene>
<comment type="caution">
    <text evidence="8">The sequence shown here is derived from an EMBL/GenBank/DDBJ whole genome shotgun (WGS) entry which is preliminary data.</text>
</comment>
<evidence type="ECO:0000256" key="2">
    <source>
        <dbReference type="ARBA" id="ARBA00023015"/>
    </source>
</evidence>
<dbReference type="InterPro" id="IPR007627">
    <property type="entry name" value="RNA_pol_sigma70_r2"/>
</dbReference>
<dbReference type="Pfam" id="PF08281">
    <property type="entry name" value="Sigma70_r4_2"/>
    <property type="match status" value="1"/>
</dbReference>
<dbReference type="Gene3D" id="1.10.10.10">
    <property type="entry name" value="Winged helix-like DNA-binding domain superfamily/Winged helix DNA-binding domain"/>
    <property type="match status" value="1"/>
</dbReference>
<dbReference type="InterPro" id="IPR013324">
    <property type="entry name" value="RNA_pol_sigma_r3/r4-like"/>
</dbReference>
<evidence type="ECO:0000259" key="5">
    <source>
        <dbReference type="Pfam" id="PF04542"/>
    </source>
</evidence>
<dbReference type="Pfam" id="PF04542">
    <property type="entry name" value="Sigma70_r2"/>
    <property type="match status" value="1"/>
</dbReference>
<evidence type="ECO:0000256" key="3">
    <source>
        <dbReference type="ARBA" id="ARBA00023082"/>
    </source>
</evidence>
<dbReference type="Gene3D" id="1.10.1740.10">
    <property type="match status" value="1"/>
</dbReference>
<dbReference type="SUPFAM" id="SSF88659">
    <property type="entry name" value="Sigma3 and sigma4 domains of RNA polymerase sigma factors"/>
    <property type="match status" value="1"/>
</dbReference>
<dbReference type="PANTHER" id="PTHR43133">
    <property type="entry name" value="RNA POLYMERASE ECF-TYPE SIGMA FACTO"/>
    <property type="match status" value="1"/>
</dbReference>
<keyword evidence="3" id="KW-0731">Sigma factor</keyword>
<dbReference type="InterPro" id="IPR039425">
    <property type="entry name" value="RNA_pol_sigma-70-like"/>
</dbReference>
<dbReference type="EMBL" id="FRAT01000002">
    <property type="protein sequence ID" value="SHK34105.1"/>
    <property type="molecule type" value="Genomic_DNA"/>
</dbReference>
<proteinExistence type="inferred from homology"/>
<dbReference type="InterPro" id="IPR013325">
    <property type="entry name" value="RNA_pol_sigma_r2"/>
</dbReference>
<dbReference type="RefSeq" id="WP_245750603.1">
    <property type="nucleotide sequence ID" value="NZ_FOKU01000002.1"/>
</dbReference>
<dbReference type="STRING" id="1055723.SAMN05216293_0832"/>
<evidence type="ECO:0000256" key="1">
    <source>
        <dbReference type="ARBA" id="ARBA00010641"/>
    </source>
</evidence>
<evidence type="ECO:0000313" key="9">
    <source>
        <dbReference type="Proteomes" id="UP000184031"/>
    </source>
</evidence>
<evidence type="ECO:0000313" key="8">
    <source>
        <dbReference type="EMBL" id="SHK34105.1"/>
    </source>
</evidence>
<evidence type="ECO:0000313" key="10">
    <source>
        <dbReference type="Proteomes" id="UP000198940"/>
    </source>
</evidence>
<dbReference type="GO" id="GO:0003677">
    <property type="term" value="F:DNA binding"/>
    <property type="evidence" value="ECO:0007669"/>
    <property type="project" value="InterPro"/>
</dbReference>
<organism evidence="8 9">
    <name type="scientific">Flagellimonas taeanensis</name>
    <dbReference type="NCBI Taxonomy" id="1005926"/>
    <lineage>
        <taxon>Bacteria</taxon>
        <taxon>Pseudomonadati</taxon>
        <taxon>Bacteroidota</taxon>
        <taxon>Flavobacteriia</taxon>
        <taxon>Flavobacteriales</taxon>
        <taxon>Flavobacteriaceae</taxon>
        <taxon>Flagellimonas</taxon>
    </lineage>
</organism>
<evidence type="ECO:0000313" key="7">
    <source>
        <dbReference type="EMBL" id="SFB76158.1"/>
    </source>
</evidence>
<dbReference type="InterPro" id="IPR014284">
    <property type="entry name" value="RNA_pol_sigma-70_dom"/>
</dbReference>
<dbReference type="GO" id="GO:0006352">
    <property type="term" value="P:DNA-templated transcription initiation"/>
    <property type="evidence" value="ECO:0007669"/>
    <property type="project" value="InterPro"/>
</dbReference>
<feature type="domain" description="RNA polymerase sigma factor 70 region 4 type 2" evidence="6">
    <location>
        <begin position="121"/>
        <end position="171"/>
    </location>
</feature>
<dbReference type="EMBL" id="FOKU01000002">
    <property type="protein sequence ID" value="SFB76158.1"/>
    <property type="molecule type" value="Genomic_DNA"/>
</dbReference>
<dbReference type="InterPro" id="IPR013249">
    <property type="entry name" value="RNA_pol_sigma70_r4_t2"/>
</dbReference>
<feature type="domain" description="RNA polymerase sigma-70 region 2" evidence="5">
    <location>
        <begin position="26"/>
        <end position="93"/>
    </location>
</feature>
<evidence type="ECO:0000256" key="4">
    <source>
        <dbReference type="ARBA" id="ARBA00023163"/>
    </source>
</evidence>
<reference evidence="8 9" key="1">
    <citation type="submission" date="2016-11" db="EMBL/GenBank/DDBJ databases">
        <authorList>
            <person name="Varghese N."/>
            <person name="Submissions S."/>
        </authorList>
    </citation>
    <scope>NUCLEOTIDE SEQUENCE [LARGE SCALE GENOMIC DNA]</scope>
    <source>
        <strain evidence="8 9">CGMCC 1.12174</strain>
        <strain evidence="7 10">DSM 26351</strain>
    </source>
</reference>
<protein>
    <submittedName>
        <fullName evidence="8">RNA polymerase sigma-70 factor, ECF subfamily</fullName>
    </submittedName>
</protein>
<dbReference type="NCBIfam" id="TIGR02937">
    <property type="entry name" value="sigma70-ECF"/>
    <property type="match status" value="1"/>
</dbReference>
<keyword evidence="10" id="KW-1185">Reference proteome</keyword>
<name>A0A1M6RNS7_9FLAO</name>
<dbReference type="PANTHER" id="PTHR43133:SF51">
    <property type="entry name" value="RNA POLYMERASE SIGMA FACTOR"/>
    <property type="match status" value="1"/>
</dbReference>
<dbReference type="Proteomes" id="UP000184031">
    <property type="component" value="Unassembled WGS sequence"/>
</dbReference>
<evidence type="ECO:0000259" key="6">
    <source>
        <dbReference type="Pfam" id="PF08281"/>
    </source>
</evidence>
<comment type="similarity">
    <text evidence="1">Belongs to the sigma-70 factor family. ECF subfamily.</text>
</comment>
<accession>A0A1M6RNS7</accession>
<keyword evidence="4" id="KW-0804">Transcription</keyword>
<dbReference type="Proteomes" id="UP000198940">
    <property type="component" value="Unassembled WGS sequence"/>
</dbReference>
<keyword evidence="2" id="KW-0805">Transcription regulation</keyword>
<dbReference type="GO" id="GO:0016987">
    <property type="term" value="F:sigma factor activity"/>
    <property type="evidence" value="ECO:0007669"/>
    <property type="project" value="UniProtKB-KW"/>
</dbReference>
<dbReference type="SUPFAM" id="SSF88946">
    <property type="entry name" value="Sigma2 domain of RNA polymerase sigma factors"/>
    <property type="match status" value="1"/>
</dbReference>
<dbReference type="InterPro" id="IPR036388">
    <property type="entry name" value="WH-like_DNA-bd_sf"/>
</dbReference>
<dbReference type="AlphaFoldDB" id="A0A1M6RNS7"/>
<sequence length="189" mass="21699">MGDRNSKDIALINSSLKGDMQAFRELVDAHKDASLTLACSILKDSMIAEDAVQATFIKVYQKLHTFGNKSKFSTWLYRIVVNTSYNVLKQQRKFVDLNAIRETQEITDFGSGESKEQDQKEYIYRALNALKPDEALVLRLFYLYGHKITEIQEITGFGKSKVKVALHRGRNNMEQELKKLLGNEIYELL</sequence>